<feature type="transmembrane region" description="Helical" evidence="1">
    <location>
        <begin position="37"/>
        <end position="57"/>
    </location>
</feature>
<keyword evidence="1" id="KW-0812">Transmembrane</keyword>
<comment type="caution">
    <text evidence="2">The sequence shown here is derived from an EMBL/GenBank/DDBJ whole genome shotgun (WGS) entry which is preliminary data.</text>
</comment>
<evidence type="ECO:0000313" key="2">
    <source>
        <dbReference type="EMBL" id="MEL0630834.1"/>
    </source>
</evidence>
<protein>
    <submittedName>
        <fullName evidence="2">Uncharacterized protein</fullName>
    </submittedName>
</protein>
<proteinExistence type="predicted"/>
<dbReference type="RefSeq" id="WP_341599009.1">
    <property type="nucleotide sequence ID" value="NZ_JBAKAZ010000097.1"/>
</dbReference>
<dbReference type="EMBL" id="JBAKAZ010000097">
    <property type="protein sequence ID" value="MEL0630834.1"/>
    <property type="molecule type" value="Genomic_DNA"/>
</dbReference>
<keyword evidence="3" id="KW-1185">Reference proteome</keyword>
<evidence type="ECO:0000313" key="3">
    <source>
        <dbReference type="Proteomes" id="UP001369082"/>
    </source>
</evidence>
<name>A0ABU9GU25_9GAMM</name>
<dbReference type="Proteomes" id="UP001369082">
    <property type="component" value="Unassembled WGS sequence"/>
</dbReference>
<feature type="transmembrane region" description="Helical" evidence="1">
    <location>
        <begin position="6"/>
        <end position="25"/>
    </location>
</feature>
<evidence type="ECO:0000256" key="1">
    <source>
        <dbReference type="SAM" id="Phobius"/>
    </source>
</evidence>
<accession>A0ABU9GU25</accession>
<organism evidence="2 3">
    <name type="scientific">Psychromonas aquatilis</name>
    <dbReference type="NCBI Taxonomy" id="2005072"/>
    <lineage>
        <taxon>Bacteria</taxon>
        <taxon>Pseudomonadati</taxon>
        <taxon>Pseudomonadota</taxon>
        <taxon>Gammaproteobacteria</taxon>
        <taxon>Alteromonadales</taxon>
        <taxon>Psychromonadaceae</taxon>
        <taxon>Psychromonas</taxon>
    </lineage>
</organism>
<keyword evidence="1" id="KW-0472">Membrane</keyword>
<gene>
    <name evidence="2" type="ORF">V6256_14595</name>
</gene>
<keyword evidence="1" id="KW-1133">Transmembrane helix</keyword>
<sequence length="62" mass="7071">MDIIWVLIALFTALTLLVVLVERYAKPMSAKKQAKYSKILPILIFVMLITALIKQVFESGYL</sequence>
<reference evidence="2 3" key="1">
    <citation type="submission" date="2024-02" db="EMBL/GenBank/DDBJ databases">
        <title>Bacteria isolated from the canopy kelp, Nereocystis luetkeana.</title>
        <authorList>
            <person name="Pfister C.A."/>
            <person name="Younker I.T."/>
            <person name="Light S.H."/>
        </authorList>
    </citation>
    <scope>NUCLEOTIDE SEQUENCE [LARGE SCALE GENOMIC DNA]</scope>
    <source>
        <strain evidence="2 3">TI.1.05</strain>
    </source>
</reference>